<name>A0A9E2KRY2_9LACO</name>
<dbReference type="EMBL" id="JAHLFT010000027">
    <property type="protein sequence ID" value="MBU3827952.1"/>
    <property type="molecule type" value="Genomic_DNA"/>
</dbReference>
<dbReference type="AlphaFoldDB" id="A0A9E2KRY2"/>
<evidence type="ECO:0000313" key="1">
    <source>
        <dbReference type="EMBL" id="MBU3827952.1"/>
    </source>
</evidence>
<reference evidence="1" key="2">
    <citation type="submission" date="2021-04" db="EMBL/GenBank/DDBJ databases">
        <authorList>
            <person name="Gilroy R."/>
        </authorList>
    </citation>
    <scope>NUCLEOTIDE SEQUENCE</scope>
    <source>
        <strain evidence="1">F6-686</strain>
    </source>
</reference>
<proteinExistence type="predicted"/>
<comment type="caution">
    <text evidence="1">The sequence shown here is derived from an EMBL/GenBank/DDBJ whole genome shotgun (WGS) entry which is preliminary data.</text>
</comment>
<reference evidence="1" key="1">
    <citation type="journal article" date="2021" name="PeerJ">
        <title>Extensive microbial diversity within the chicken gut microbiome revealed by metagenomics and culture.</title>
        <authorList>
            <person name="Gilroy R."/>
            <person name="Ravi A."/>
            <person name="Getino M."/>
            <person name="Pursley I."/>
            <person name="Horton D.L."/>
            <person name="Alikhan N.F."/>
            <person name="Baker D."/>
            <person name="Gharbi K."/>
            <person name="Hall N."/>
            <person name="Watson M."/>
            <person name="Adriaenssens E.M."/>
            <person name="Foster-Nyarko E."/>
            <person name="Jarju S."/>
            <person name="Secka A."/>
            <person name="Antonio M."/>
            <person name="Oren A."/>
            <person name="Chaudhuri R.R."/>
            <person name="La Ragione R."/>
            <person name="Hildebrand F."/>
            <person name="Pallen M.J."/>
        </authorList>
    </citation>
    <scope>NUCLEOTIDE SEQUENCE</scope>
    <source>
        <strain evidence="1">F6-686</strain>
    </source>
</reference>
<evidence type="ECO:0000313" key="2">
    <source>
        <dbReference type="Proteomes" id="UP000823844"/>
    </source>
</evidence>
<accession>A0A9E2KRY2</accession>
<gene>
    <name evidence="1" type="ORF">H9806_02175</name>
</gene>
<sequence>MEFEPGPTQDYVIGGNELLFNSKGDSTVTAGTMATVFVDEIKENKHHHERITVVNS</sequence>
<protein>
    <submittedName>
        <fullName evidence="1">Uncharacterized protein</fullName>
    </submittedName>
</protein>
<dbReference type="Proteomes" id="UP000823844">
    <property type="component" value="Unassembled WGS sequence"/>
</dbReference>
<organism evidence="1 2">
    <name type="scientific">Candidatus Lactobacillus pullistercoris</name>
    <dbReference type="NCBI Taxonomy" id="2838636"/>
    <lineage>
        <taxon>Bacteria</taxon>
        <taxon>Bacillati</taxon>
        <taxon>Bacillota</taxon>
        <taxon>Bacilli</taxon>
        <taxon>Lactobacillales</taxon>
        <taxon>Lactobacillaceae</taxon>
        <taxon>Lactobacillus</taxon>
    </lineage>
</organism>
<dbReference type="Gene3D" id="3.40.50.720">
    <property type="entry name" value="NAD(P)-binding Rossmann-like Domain"/>
    <property type="match status" value="1"/>
</dbReference>